<protein>
    <submittedName>
        <fullName evidence="3">Gfo/Idh/MocA family oxidoreductase</fullName>
    </submittedName>
</protein>
<dbReference type="InterPro" id="IPR036291">
    <property type="entry name" value="NAD(P)-bd_dom_sf"/>
</dbReference>
<evidence type="ECO:0000259" key="2">
    <source>
        <dbReference type="Pfam" id="PF22725"/>
    </source>
</evidence>
<dbReference type="Pfam" id="PF22725">
    <property type="entry name" value="GFO_IDH_MocA_C3"/>
    <property type="match status" value="1"/>
</dbReference>
<evidence type="ECO:0000313" key="4">
    <source>
        <dbReference type="Proteomes" id="UP001165287"/>
    </source>
</evidence>
<keyword evidence="4" id="KW-1185">Reference proteome</keyword>
<dbReference type="SUPFAM" id="SSF55347">
    <property type="entry name" value="Glyceraldehyde-3-phosphate dehydrogenase-like, C-terminal domain"/>
    <property type="match status" value="1"/>
</dbReference>
<dbReference type="Pfam" id="PF01408">
    <property type="entry name" value="GFO_IDH_MocA"/>
    <property type="match status" value="1"/>
</dbReference>
<accession>A0ABS7UWX5</accession>
<gene>
    <name evidence="3" type="ORF">K9V48_20150</name>
</gene>
<feature type="domain" description="Gfo/Idh/MocA-like oxidoreductase N-terminal" evidence="1">
    <location>
        <begin position="4"/>
        <end position="122"/>
    </location>
</feature>
<name>A0ABS7UWX5_9BACI</name>
<proteinExistence type="predicted"/>
<dbReference type="Gene3D" id="3.40.50.720">
    <property type="entry name" value="NAD(P)-binding Rossmann-like Domain"/>
    <property type="match status" value="1"/>
</dbReference>
<dbReference type="SUPFAM" id="SSF51735">
    <property type="entry name" value="NAD(P)-binding Rossmann-fold domains"/>
    <property type="match status" value="1"/>
</dbReference>
<dbReference type="InterPro" id="IPR052515">
    <property type="entry name" value="Gfo/Idh/MocA_Oxidoreductase"/>
</dbReference>
<dbReference type="Proteomes" id="UP001165287">
    <property type="component" value="Unassembled WGS sequence"/>
</dbReference>
<dbReference type="PANTHER" id="PTHR43249:SF1">
    <property type="entry name" value="D-GLUCOSIDE 3-DEHYDROGENASE"/>
    <property type="match status" value="1"/>
</dbReference>
<dbReference type="PANTHER" id="PTHR43249">
    <property type="entry name" value="UDP-N-ACETYL-2-AMINO-2-DEOXY-D-GLUCURONATE OXIDASE"/>
    <property type="match status" value="1"/>
</dbReference>
<evidence type="ECO:0000259" key="1">
    <source>
        <dbReference type="Pfam" id="PF01408"/>
    </source>
</evidence>
<dbReference type="InterPro" id="IPR055170">
    <property type="entry name" value="GFO_IDH_MocA-like_dom"/>
</dbReference>
<organism evidence="3 4">
    <name type="scientific">Metabacillus rhizolycopersici</name>
    <dbReference type="NCBI Taxonomy" id="2875709"/>
    <lineage>
        <taxon>Bacteria</taxon>
        <taxon>Bacillati</taxon>
        <taxon>Bacillota</taxon>
        <taxon>Bacilli</taxon>
        <taxon>Bacillales</taxon>
        <taxon>Bacillaceae</taxon>
        <taxon>Metabacillus</taxon>
    </lineage>
</organism>
<dbReference type="EMBL" id="JAIQUM010000057">
    <property type="protein sequence ID" value="MBZ5752493.1"/>
    <property type="molecule type" value="Genomic_DNA"/>
</dbReference>
<feature type="domain" description="GFO/IDH/MocA-like oxidoreductase" evidence="2">
    <location>
        <begin position="139"/>
        <end position="266"/>
    </location>
</feature>
<dbReference type="RefSeq" id="WP_224140950.1">
    <property type="nucleotide sequence ID" value="NZ_JAIQUM010000057.1"/>
</dbReference>
<evidence type="ECO:0000313" key="3">
    <source>
        <dbReference type="EMBL" id="MBZ5752493.1"/>
    </source>
</evidence>
<comment type="caution">
    <text evidence="3">The sequence shown here is derived from an EMBL/GenBank/DDBJ whole genome shotgun (WGS) entry which is preliminary data.</text>
</comment>
<sequence>MTKLRIGIIGVGGIAQTRHIPAFLELSDQCTITALSDVNLDRAKEVAETYNIPYVFKDYQNLFSHVDAVCICTPNKFHAEISTAAFEAGIHVMCEKPMALSVKECEAMISASKKANKVLAIAYHYRFMKESQAAKSAMQEVGTPLVARVQALRRRKVPGWGVFTNKELQGGGSLIDYGCHLLDLALWLMGNPKPIAIYGSTYNRLSKTPNQVNLWGAYDHETFNVDDHVTAYIKFENGASMLFETSWAANIKDDKEHVSISGVDGGLNVFPFEMYTTKNGMLLNSEPAWLPGHEDPAMPQAKNFIDACLEKVPLIVQPEGALQVSQIIEAIYESHDSIQGEGARK</sequence>
<dbReference type="InterPro" id="IPR000683">
    <property type="entry name" value="Gfo/Idh/MocA-like_OxRdtase_N"/>
</dbReference>
<dbReference type="Gene3D" id="3.30.360.10">
    <property type="entry name" value="Dihydrodipicolinate Reductase, domain 2"/>
    <property type="match status" value="1"/>
</dbReference>
<reference evidence="3" key="1">
    <citation type="submission" date="2024-05" db="EMBL/GenBank/DDBJ databases">
        <title>Metabacillus sp. nov., isolated from the rhizosphere soil of tomato plants.</title>
        <authorList>
            <person name="Ma R."/>
        </authorList>
    </citation>
    <scope>NUCLEOTIDE SEQUENCE</scope>
    <source>
        <strain evidence="3">DBTR6</strain>
    </source>
</reference>